<dbReference type="AlphaFoldDB" id="A0A166I8R4"/>
<reference evidence="3 4" key="1">
    <citation type="journal article" date="2016" name="Mol. Biol. Evol.">
        <title>Comparative Genomics of Early-Diverging Mushroom-Forming Fungi Provides Insights into the Origins of Lignocellulose Decay Capabilities.</title>
        <authorList>
            <person name="Nagy L.G."/>
            <person name="Riley R."/>
            <person name="Tritt A."/>
            <person name="Adam C."/>
            <person name="Daum C."/>
            <person name="Floudas D."/>
            <person name="Sun H."/>
            <person name="Yadav J.S."/>
            <person name="Pangilinan J."/>
            <person name="Larsson K.H."/>
            <person name="Matsuura K."/>
            <person name="Barry K."/>
            <person name="Labutti K."/>
            <person name="Kuo R."/>
            <person name="Ohm R.A."/>
            <person name="Bhattacharya S.S."/>
            <person name="Shirouzu T."/>
            <person name="Yoshinaga Y."/>
            <person name="Martin F.M."/>
            <person name="Grigoriev I.V."/>
            <person name="Hibbett D.S."/>
        </authorList>
    </citation>
    <scope>NUCLEOTIDE SEQUENCE [LARGE SCALE GENOMIC DNA]</scope>
    <source>
        <strain evidence="3 4">CBS 109695</strain>
    </source>
</reference>
<name>A0A166I8R4_9AGAM</name>
<dbReference type="Proteomes" id="UP000076532">
    <property type="component" value="Unassembled WGS sequence"/>
</dbReference>
<evidence type="ECO:0000313" key="4">
    <source>
        <dbReference type="Proteomes" id="UP000076532"/>
    </source>
</evidence>
<dbReference type="Pfam" id="PF25534">
    <property type="entry name" value="DUF7918"/>
    <property type="match status" value="1"/>
</dbReference>
<sequence length="352" mass="38792">MPTHLGFSAWIVSGGQVVPEYLVAVDPKNNKVQCWIPGDAGQTFMVCWRDQGGGIDSCAYILLDGLVAPGRFLFGSGMASREGVRSGPNTERPFMFSEVQETTKTSDAVNKEEGMITVKIKLVERLSHRENQLPKIPQPKYGRQAAGQLRIGFGEDKPTWQQSPTTWHTKPVASHVQFIFRYRSGEFLQAQGIMPESSEATIPAPRPQSPLPQEKAKPKRRVSAAKAQRLLVTPSPTPSPKRQDLKLDQHMSHGMKKAFYPGMAHIGRLRPKDAPRTVSSRASDQQTYAGLISFDGAGTGHSTIFVTEDPIEPVQEPGGQESMLSPGRSSPEPEESQESASQRSDHYARVKY</sequence>
<feature type="compositionally biased region" description="Basic and acidic residues" evidence="1">
    <location>
        <begin position="343"/>
        <end position="352"/>
    </location>
</feature>
<gene>
    <name evidence="3" type="ORF">FIBSPDRAFT_790753</name>
</gene>
<evidence type="ECO:0000313" key="3">
    <source>
        <dbReference type="EMBL" id="KZP19564.1"/>
    </source>
</evidence>
<organism evidence="3 4">
    <name type="scientific">Athelia psychrophila</name>
    <dbReference type="NCBI Taxonomy" id="1759441"/>
    <lineage>
        <taxon>Eukaryota</taxon>
        <taxon>Fungi</taxon>
        <taxon>Dikarya</taxon>
        <taxon>Basidiomycota</taxon>
        <taxon>Agaricomycotina</taxon>
        <taxon>Agaricomycetes</taxon>
        <taxon>Agaricomycetidae</taxon>
        <taxon>Atheliales</taxon>
        <taxon>Atheliaceae</taxon>
        <taxon>Athelia</taxon>
    </lineage>
</organism>
<feature type="domain" description="DUF7918" evidence="2">
    <location>
        <begin position="11"/>
        <end position="197"/>
    </location>
</feature>
<keyword evidence="4" id="KW-1185">Reference proteome</keyword>
<accession>A0A166I8R4</accession>
<dbReference type="InterPro" id="IPR057678">
    <property type="entry name" value="DUF7918"/>
</dbReference>
<feature type="region of interest" description="Disordered" evidence="1">
    <location>
        <begin position="301"/>
        <end position="352"/>
    </location>
</feature>
<dbReference type="OrthoDB" id="3237202at2759"/>
<evidence type="ECO:0000256" key="1">
    <source>
        <dbReference type="SAM" id="MobiDB-lite"/>
    </source>
</evidence>
<proteinExistence type="predicted"/>
<evidence type="ECO:0000259" key="2">
    <source>
        <dbReference type="Pfam" id="PF25534"/>
    </source>
</evidence>
<protein>
    <recommendedName>
        <fullName evidence="2">DUF7918 domain-containing protein</fullName>
    </recommendedName>
</protein>
<feature type="region of interest" description="Disordered" evidence="1">
    <location>
        <begin position="197"/>
        <end position="244"/>
    </location>
</feature>
<dbReference type="EMBL" id="KV417563">
    <property type="protein sequence ID" value="KZP19564.1"/>
    <property type="molecule type" value="Genomic_DNA"/>
</dbReference>